<dbReference type="RefSeq" id="WP_168140337.1">
    <property type="nucleotide sequence ID" value="NZ_CP038797.1"/>
</dbReference>
<dbReference type="KEGG" id="mfre:EXE63_00430"/>
<organism evidence="1 2">
    <name type="scientific">Mycolicibacterium frederiksbergense</name>
    <dbReference type="NCBI Taxonomy" id="117567"/>
    <lineage>
        <taxon>Bacteria</taxon>
        <taxon>Bacillati</taxon>
        <taxon>Actinomycetota</taxon>
        <taxon>Actinomycetes</taxon>
        <taxon>Mycobacteriales</taxon>
        <taxon>Mycobacteriaceae</taxon>
        <taxon>Mycolicibacterium</taxon>
    </lineage>
</organism>
<dbReference type="AlphaFoldDB" id="A0A6H0RYI9"/>
<reference evidence="1 2" key="1">
    <citation type="submission" date="2019-04" db="EMBL/GenBank/DDBJ databases">
        <title>Draft, Whole-Genome Sequence of the Anthracene-degrading Mycobacterium frederiksbergense LB501T, Isolated from a Polycyclic Aromatic Hydrocarbon (PAH)-Contaminated Soil.</title>
        <authorList>
            <person name="Augelletti F."/>
        </authorList>
    </citation>
    <scope>NUCLEOTIDE SEQUENCE [LARGE SCALE GENOMIC DNA]</scope>
    <source>
        <strain evidence="1 2">LB 501T</strain>
        <plasmid evidence="1 2">unnamed1</plasmid>
    </source>
</reference>
<accession>A0A6H0RYI9</accession>
<geneLocation type="plasmid" evidence="1 2">
    <name>unnamed1</name>
</geneLocation>
<gene>
    <name evidence="1" type="ORF">EXE63_00430</name>
</gene>
<dbReference type="EMBL" id="CP038797">
    <property type="protein sequence ID" value="QIV79551.1"/>
    <property type="molecule type" value="Genomic_DNA"/>
</dbReference>
<evidence type="ECO:0000313" key="1">
    <source>
        <dbReference type="EMBL" id="QIV79551.1"/>
    </source>
</evidence>
<dbReference type="Proteomes" id="UP000501849">
    <property type="component" value="Plasmid unnamed1"/>
</dbReference>
<name>A0A6H0RYI9_9MYCO</name>
<protein>
    <submittedName>
        <fullName evidence="1">Uncharacterized protein</fullName>
    </submittedName>
</protein>
<keyword evidence="1" id="KW-0614">Plasmid</keyword>
<sequence length="109" mass="11293">MTVNTITAQARFVGSAVGVVRDGECVVEWQGEANLYHLDPPLRGFTVVVASTLASAPRVAAAGGIERGVETFLLGVVGEDLQLDSDELPGSGWGNTLADAFAEAGYTLV</sequence>
<evidence type="ECO:0000313" key="2">
    <source>
        <dbReference type="Proteomes" id="UP000501849"/>
    </source>
</evidence>
<proteinExistence type="predicted"/>
<keyword evidence="2" id="KW-1185">Reference proteome</keyword>